<comment type="caution">
    <text evidence="2">The sequence shown here is derived from an EMBL/GenBank/DDBJ whole genome shotgun (WGS) entry which is preliminary data.</text>
</comment>
<reference evidence="2" key="1">
    <citation type="submission" date="2020-09" db="EMBL/GenBank/DDBJ databases">
        <authorList>
            <person name="Kikuchi T."/>
        </authorList>
    </citation>
    <scope>NUCLEOTIDE SEQUENCE</scope>
    <source>
        <strain evidence="2">SH1</strain>
    </source>
</reference>
<evidence type="ECO:0000256" key="1">
    <source>
        <dbReference type="SAM" id="Phobius"/>
    </source>
</evidence>
<protein>
    <submittedName>
        <fullName evidence="2">Uncharacterized protein</fullName>
    </submittedName>
</protein>
<organism evidence="2 3">
    <name type="scientific">Bursaphelenchus okinawaensis</name>
    <dbReference type="NCBI Taxonomy" id="465554"/>
    <lineage>
        <taxon>Eukaryota</taxon>
        <taxon>Metazoa</taxon>
        <taxon>Ecdysozoa</taxon>
        <taxon>Nematoda</taxon>
        <taxon>Chromadorea</taxon>
        <taxon>Rhabditida</taxon>
        <taxon>Tylenchina</taxon>
        <taxon>Tylenchomorpha</taxon>
        <taxon>Aphelenchoidea</taxon>
        <taxon>Aphelenchoididae</taxon>
        <taxon>Bursaphelenchus</taxon>
    </lineage>
</organism>
<dbReference type="Proteomes" id="UP000783686">
    <property type="component" value="Unassembled WGS sequence"/>
</dbReference>
<gene>
    <name evidence="2" type="ORF">BOKJ2_LOCUS10647</name>
</gene>
<keyword evidence="1" id="KW-1133">Transmembrane helix</keyword>
<evidence type="ECO:0000313" key="2">
    <source>
        <dbReference type="EMBL" id="CAD5223877.1"/>
    </source>
</evidence>
<evidence type="ECO:0000313" key="3">
    <source>
        <dbReference type="Proteomes" id="UP000614601"/>
    </source>
</evidence>
<dbReference type="EMBL" id="CAJFCW020000005">
    <property type="protein sequence ID" value="CAG9119048.1"/>
    <property type="molecule type" value="Genomic_DNA"/>
</dbReference>
<proteinExistence type="predicted"/>
<name>A0A811L6Z3_9BILA</name>
<keyword evidence="3" id="KW-1185">Reference proteome</keyword>
<dbReference type="AlphaFoldDB" id="A0A811L6Z3"/>
<feature type="transmembrane region" description="Helical" evidence="1">
    <location>
        <begin position="6"/>
        <end position="25"/>
    </location>
</feature>
<sequence>MILIYYPEVYYAIGVGIVVYIFLIWRGNGIRFPEPKYLQDMDHFPEKKSKRCYVRRKPTENNIKDQFKQPLAPKMSGKPEVLYAEPPTIGHFNPRPLTPSRAVTMQTQTTPLHQSRKPTAEMNVNYGLRSRNVQVPKSRFPDVEEEALVYEEP</sequence>
<keyword evidence="1" id="KW-0472">Membrane</keyword>
<dbReference type="Proteomes" id="UP000614601">
    <property type="component" value="Unassembled WGS sequence"/>
</dbReference>
<keyword evidence="1" id="KW-0812">Transmembrane</keyword>
<dbReference type="OrthoDB" id="10531628at2759"/>
<accession>A0A811L6Z3</accession>
<dbReference type="EMBL" id="CAJFDH010000005">
    <property type="protein sequence ID" value="CAD5223877.1"/>
    <property type="molecule type" value="Genomic_DNA"/>
</dbReference>